<protein>
    <submittedName>
        <fullName evidence="1">Uncharacterized protein</fullName>
    </submittedName>
</protein>
<organism evidence="1 2">
    <name type="scientific">Trifolium medium</name>
    <dbReference type="NCBI Taxonomy" id="97028"/>
    <lineage>
        <taxon>Eukaryota</taxon>
        <taxon>Viridiplantae</taxon>
        <taxon>Streptophyta</taxon>
        <taxon>Embryophyta</taxon>
        <taxon>Tracheophyta</taxon>
        <taxon>Spermatophyta</taxon>
        <taxon>Magnoliopsida</taxon>
        <taxon>eudicotyledons</taxon>
        <taxon>Gunneridae</taxon>
        <taxon>Pentapetalae</taxon>
        <taxon>rosids</taxon>
        <taxon>fabids</taxon>
        <taxon>Fabales</taxon>
        <taxon>Fabaceae</taxon>
        <taxon>Papilionoideae</taxon>
        <taxon>50 kb inversion clade</taxon>
        <taxon>NPAAA clade</taxon>
        <taxon>Hologalegina</taxon>
        <taxon>IRL clade</taxon>
        <taxon>Trifolieae</taxon>
        <taxon>Trifolium</taxon>
    </lineage>
</organism>
<evidence type="ECO:0000313" key="2">
    <source>
        <dbReference type="Proteomes" id="UP000265520"/>
    </source>
</evidence>
<accession>A0A392QNG1</accession>
<reference evidence="1 2" key="1">
    <citation type="journal article" date="2018" name="Front. Plant Sci.">
        <title>Red Clover (Trifolium pratense) and Zigzag Clover (T. medium) - A Picture of Genomic Similarities and Differences.</title>
        <authorList>
            <person name="Dluhosova J."/>
            <person name="Istvanek J."/>
            <person name="Nedelnik J."/>
            <person name="Repkova J."/>
        </authorList>
    </citation>
    <scope>NUCLEOTIDE SEQUENCE [LARGE SCALE GENOMIC DNA]</scope>
    <source>
        <strain evidence="2">cv. 10/8</strain>
        <tissue evidence="1">Leaf</tissue>
    </source>
</reference>
<dbReference type="AlphaFoldDB" id="A0A392QNG1"/>
<dbReference type="EMBL" id="LXQA010147481">
    <property type="protein sequence ID" value="MCI25497.1"/>
    <property type="molecule type" value="Genomic_DNA"/>
</dbReference>
<keyword evidence="2" id="KW-1185">Reference proteome</keyword>
<evidence type="ECO:0000313" key="1">
    <source>
        <dbReference type="EMBL" id="MCI25497.1"/>
    </source>
</evidence>
<comment type="caution">
    <text evidence="1">The sequence shown here is derived from an EMBL/GenBank/DDBJ whole genome shotgun (WGS) entry which is preliminary data.</text>
</comment>
<sequence>MDMRKNEHGEVEVLLKGRRLPTFENSWEPVIKLHEEFSGFLLKDKESFEWGGNDRI</sequence>
<name>A0A392QNG1_9FABA</name>
<dbReference type="Proteomes" id="UP000265520">
    <property type="component" value="Unassembled WGS sequence"/>
</dbReference>
<feature type="non-terminal residue" evidence="1">
    <location>
        <position position="56"/>
    </location>
</feature>
<proteinExistence type="predicted"/>